<evidence type="ECO:0000313" key="1">
    <source>
        <dbReference type="EMBL" id="KAE9529796.1"/>
    </source>
</evidence>
<sequence length="255" mass="29846">MDSKLTYVLYKHLQSAYLELNTFLYKIGNWLNKHALLHGKLSNSVQLPINIHLFEYKVYLLLISITFQSQQKNVFKLRITCKIFLDDSLCEALYIDTFSCDCDKSSNIYNFHSSIKCISKHYLYIKIFGFKFKINKQLAQRKFLFMFLLTSLFHIENVGVKCASKSAIFISLTSEHAYYEIHKKRINWSNLNSDSKKNKTSITFLNALEKNLNFNYIETHNDTFLQFSKIKINIVAAAYLADLYLIALCRGQTLF</sequence>
<organism evidence="1 2">
    <name type="scientific">Aphis glycines</name>
    <name type="common">Soybean aphid</name>
    <dbReference type="NCBI Taxonomy" id="307491"/>
    <lineage>
        <taxon>Eukaryota</taxon>
        <taxon>Metazoa</taxon>
        <taxon>Ecdysozoa</taxon>
        <taxon>Arthropoda</taxon>
        <taxon>Hexapoda</taxon>
        <taxon>Insecta</taxon>
        <taxon>Pterygota</taxon>
        <taxon>Neoptera</taxon>
        <taxon>Paraneoptera</taxon>
        <taxon>Hemiptera</taxon>
        <taxon>Sternorrhyncha</taxon>
        <taxon>Aphidomorpha</taxon>
        <taxon>Aphidoidea</taxon>
        <taxon>Aphididae</taxon>
        <taxon>Aphidini</taxon>
        <taxon>Aphis</taxon>
        <taxon>Aphis</taxon>
    </lineage>
</organism>
<comment type="caution">
    <text evidence="1">The sequence shown here is derived from an EMBL/GenBank/DDBJ whole genome shotgun (WGS) entry which is preliminary data.</text>
</comment>
<proteinExistence type="predicted"/>
<dbReference type="Proteomes" id="UP000475862">
    <property type="component" value="Unassembled WGS sequence"/>
</dbReference>
<evidence type="ECO:0000313" key="2">
    <source>
        <dbReference type="Proteomes" id="UP000475862"/>
    </source>
</evidence>
<protein>
    <submittedName>
        <fullName evidence="1">Uncharacterized protein</fullName>
    </submittedName>
</protein>
<keyword evidence="2" id="KW-1185">Reference proteome</keyword>
<dbReference type="EMBL" id="VYZN01000044">
    <property type="protein sequence ID" value="KAE9529796.1"/>
    <property type="molecule type" value="Genomic_DNA"/>
</dbReference>
<dbReference type="AlphaFoldDB" id="A0A6G0TBG9"/>
<gene>
    <name evidence="1" type="ORF">AGLY_011892</name>
</gene>
<name>A0A6G0TBG9_APHGL</name>
<reference evidence="1 2" key="1">
    <citation type="submission" date="2019-08" db="EMBL/GenBank/DDBJ databases">
        <title>The genome of the soybean aphid Biotype 1, its phylome, world population structure and adaptation to the North American continent.</title>
        <authorList>
            <person name="Giordano R."/>
            <person name="Donthu R.K."/>
            <person name="Hernandez A.G."/>
            <person name="Wright C.L."/>
            <person name="Zimin A.V."/>
        </authorList>
    </citation>
    <scope>NUCLEOTIDE SEQUENCE [LARGE SCALE GENOMIC DNA]</scope>
    <source>
        <tissue evidence="1">Whole aphids</tissue>
    </source>
</reference>
<accession>A0A6G0TBG9</accession>